<evidence type="ECO:0000313" key="1">
    <source>
        <dbReference type="EMBL" id="OGZ45751.1"/>
    </source>
</evidence>
<protein>
    <recommendedName>
        <fullName evidence="3">Maf-like protein</fullName>
    </recommendedName>
</protein>
<evidence type="ECO:0000313" key="2">
    <source>
        <dbReference type="Proteomes" id="UP000177785"/>
    </source>
</evidence>
<organism evidence="1 2">
    <name type="scientific">Candidatus Ryanbacteria bacterium RIFCSPHIGHO2_01_FULL_48_27</name>
    <dbReference type="NCBI Taxonomy" id="1802115"/>
    <lineage>
        <taxon>Bacteria</taxon>
        <taxon>Candidatus Ryaniibacteriota</taxon>
    </lineage>
</organism>
<dbReference type="AlphaFoldDB" id="A0A1G2G761"/>
<reference evidence="1 2" key="1">
    <citation type="journal article" date="2016" name="Nat. Commun.">
        <title>Thousands of microbial genomes shed light on interconnected biogeochemical processes in an aquifer system.</title>
        <authorList>
            <person name="Anantharaman K."/>
            <person name="Brown C.T."/>
            <person name="Hug L.A."/>
            <person name="Sharon I."/>
            <person name="Castelle C.J."/>
            <person name="Probst A.J."/>
            <person name="Thomas B.C."/>
            <person name="Singh A."/>
            <person name="Wilkins M.J."/>
            <person name="Karaoz U."/>
            <person name="Brodie E.L."/>
            <person name="Williams K.H."/>
            <person name="Hubbard S.S."/>
            <person name="Banfield J.F."/>
        </authorList>
    </citation>
    <scope>NUCLEOTIDE SEQUENCE [LARGE SCALE GENOMIC DNA]</scope>
</reference>
<dbReference type="STRING" id="1802115.A2756_02475"/>
<sequence>MKITICGSIAFYQEMCKVKKDLELLGHTVEMPPGEIMAEDGKAMPVMAYYQVRQTAAPTDAWIWDRKEEAIKRHFEKVAGADAILVLNYDKKGIVGYVGANTLMEMGLALHLGKRIYLLNQIPDISYKEEILGMKPKVINGDFAQIV</sequence>
<proteinExistence type="predicted"/>
<accession>A0A1G2G761</accession>
<gene>
    <name evidence="1" type="ORF">A2756_02475</name>
</gene>
<name>A0A1G2G761_9BACT</name>
<comment type="caution">
    <text evidence="1">The sequence shown here is derived from an EMBL/GenBank/DDBJ whole genome shotgun (WGS) entry which is preliminary data.</text>
</comment>
<evidence type="ECO:0008006" key="3">
    <source>
        <dbReference type="Google" id="ProtNLM"/>
    </source>
</evidence>
<dbReference type="EMBL" id="MHNL01000005">
    <property type="protein sequence ID" value="OGZ45751.1"/>
    <property type="molecule type" value="Genomic_DNA"/>
</dbReference>
<dbReference type="Proteomes" id="UP000177785">
    <property type="component" value="Unassembled WGS sequence"/>
</dbReference>